<evidence type="ECO:0000313" key="1">
    <source>
        <dbReference type="EMBL" id="CAG28266.1"/>
    </source>
</evidence>
<dbReference type="EMBL" id="AJ703801">
    <property type="protein sequence ID" value="CAG28266.1"/>
    <property type="molecule type" value="Genomic_DNA"/>
</dbReference>
<name>Q5W367_SIRV1</name>
<organism evidence="1">
    <name type="scientific">Sulfolobus islandicus rod-shaped virus 1</name>
    <name type="common">SIRV-1</name>
    <name type="synonym">Sulfolobus virus SIRV-1</name>
    <dbReference type="NCBI Taxonomy" id="157898"/>
    <lineage>
        <taxon>Viruses</taxon>
        <taxon>Adnaviria</taxon>
        <taxon>Zilligvirae</taxon>
        <taxon>Taleaviricota</taxon>
        <taxon>Tokiviricetes</taxon>
        <taxon>Ligamenvirales</taxon>
        <taxon>Rudiviridae</taxon>
        <taxon>Icerudivirus</taxon>
        <taxon>Icerudivirus kverkfjoellense</taxon>
        <taxon>Icerudivirus SIRV1</taxon>
    </lineage>
</organism>
<proteinExistence type="predicted"/>
<organismHost>
    <name type="scientific">Saccharolobus islandicus</name>
    <name type="common">Sulfolobus islandicus</name>
    <dbReference type="NCBI Taxonomy" id="43080"/>
</organismHost>
<reference evidence="1" key="1">
    <citation type="submission" date="2004-05" db="EMBL/GenBank/DDBJ databases">
        <title>Multiple variants of the archaeal rudivirus SIRV1: evolution of a population of DNA virus species.</title>
        <authorList>
            <person name="Peng X."/>
            <person name="Phan H."/>
            <person name="Kessler A."/>
            <person name="Garrett R.A."/>
            <person name="Prangishvili D."/>
        </authorList>
    </citation>
    <scope>NUCLEOTIDE SEQUENCE</scope>
</reference>
<accession>Q5W367</accession>
<sequence>MVTLSMRLQDFLNEVFELAEKYTRNSREKKNIFKRIRRKMIEKKIIEGIEKYYYTFYLYLYHGLDLTKNEIEFTFEDEYENKFEKIKIIVKAYFKVKIEDNEFKLINVKFEKSVKSIS</sequence>
<protein>
    <submittedName>
        <fullName evidence="1">Uncharacterized protein</fullName>
    </submittedName>
</protein>